<dbReference type="AlphaFoldDB" id="A0A813DGR5"/>
<feature type="coiled-coil region" evidence="1">
    <location>
        <begin position="51"/>
        <end position="78"/>
    </location>
</feature>
<name>A0A813DGR5_POLGL</name>
<keyword evidence="1" id="KW-0175">Coiled coil</keyword>
<feature type="region of interest" description="Disordered" evidence="2">
    <location>
        <begin position="1"/>
        <end position="36"/>
    </location>
</feature>
<evidence type="ECO:0000313" key="4">
    <source>
        <dbReference type="Proteomes" id="UP000654075"/>
    </source>
</evidence>
<comment type="caution">
    <text evidence="3">The sequence shown here is derived from an EMBL/GenBank/DDBJ whole genome shotgun (WGS) entry which is preliminary data.</text>
</comment>
<dbReference type="Proteomes" id="UP000654075">
    <property type="component" value="Unassembled WGS sequence"/>
</dbReference>
<proteinExistence type="predicted"/>
<sequence length="163" mass="17193">EQPLVGHSTTAPSGTLLKEQRPRVKARSSTLPAGSGTLYKDKEADVQFSDRVEAQDMLAVLEMELAALRAKAQEDLSEVLHDLDKGLARILPEFYLRSLDSSQSTSTAETDPKKKVSFGSPGVVLTEEVINSSDSSAAVGCGVCMATPGTADVDIVGAESLSI</sequence>
<gene>
    <name evidence="3" type="ORF">PGLA1383_LOCUS4894</name>
</gene>
<reference evidence="3" key="1">
    <citation type="submission" date="2021-02" db="EMBL/GenBank/DDBJ databases">
        <authorList>
            <person name="Dougan E. K."/>
            <person name="Rhodes N."/>
            <person name="Thang M."/>
            <person name="Chan C."/>
        </authorList>
    </citation>
    <scope>NUCLEOTIDE SEQUENCE</scope>
</reference>
<feature type="non-terminal residue" evidence="3">
    <location>
        <position position="163"/>
    </location>
</feature>
<accession>A0A813DGR5</accession>
<evidence type="ECO:0000313" key="3">
    <source>
        <dbReference type="EMBL" id="CAE8585995.1"/>
    </source>
</evidence>
<protein>
    <submittedName>
        <fullName evidence="3">Uncharacterized protein</fullName>
    </submittedName>
</protein>
<organism evidence="3 4">
    <name type="scientific">Polarella glacialis</name>
    <name type="common">Dinoflagellate</name>
    <dbReference type="NCBI Taxonomy" id="89957"/>
    <lineage>
        <taxon>Eukaryota</taxon>
        <taxon>Sar</taxon>
        <taxon>Alveolata</taxon>
        <taxon>Dinophyceae</taxon>
        <taxon>Suessiales</taxon>
        <taxon>Suessiaceae</taxon>
        <taxon>Polarella</taxon>
    </lineage>
</organism>
<evidence type="ECO:0000256" key="2">
    <source>
        <dbReference type="SAM" id="MobiDB-lite"/>
    </source>
</evidence>
<dbReference type="EMBL" id="CAJNNV010001855">
    <property type="protein sequence ID" value="CAE8585995.1"/>
    <property type="molecule type" value="Genomic_DNA"/>
</dbReference>
<keyword evidence="4" id="KW-1185">Reference proteome</keyword>
<evidence type="ECO:0000256" key="1">
    <source>
        <dbReference type="SAM" id="Coils"/>
    </source>
</evidence>